<evidence type="ECO:0000313" key="2">
    <source>
        <dbReference type="EMBL" id="KAH7935657.1"/>
    </source>
</evidence>
<sequence>MAPNERSHYSAAYKRKVVLAAESSSNVQAGRDFGVDEKNVRRWRGQREKLFVCTATRMTFTGPRKGRHPEMKAALADFVRMQRAAALPVTTEVLQATARALSREQGELGHTRKVRLIFDWTCVGKTLKGASSLPVESNPPRPLPKCQQTSCADCLAIAGGEGGWHKCRWSSALSE</sequence>
<organism evidence="2 3">
    <name type="scientific">Rhipicephalus sanguineus</name>
    <name type="common">Brown dog tick</name>
    <name type="synonym">Ixodes sanguineus</name>
    <dbReference type="NCBI Taxonomy" id="34632"/>
    <lineage>
        <taxon>Eukaryota</taxon>
        <taxon>Metazoa</taxon>
        <taxon>Ecdysozoa</taxon>
        <taxon>Arthropoda</taxon>
        <taxon>Chelicerata</taxon>
        <taxon>Arachnida</taxon>
        <taxon>Acari</taxon>
        <taxon>Parasitiformes</taxon>
        <taxon>Ixodida</taxon>
        <taxon>Ixodoidea</taxon>
        <taxon>Ixodidae</taxon>
        <taxon>Rhipicephalinae</taxon>
        <taxon>Rhipicephalus</taxon>
        <taxon>Rhipicephalus</taxon>
    </lineage>
</organism>
<reference evidence="2" key="2">
    <citation type="submission" date="2021-09" db="EMBL/GenBank/DDBJ databases">
        <authorList>
            <person name="Jia N."/>
            <person name="Wang J."/>
            <person name="Shi W."/>
            <person name="Du L."/>
            <person name="Sun Y."/>
            <person name="Zhan W."/>
            <person name="Jiang J."/>
            <person name="Wang Q."/>
            <person name="Zhang B."/>
            <person name="Ji P."/>
            <person name="Sakyi L.B."/>
            <person name="Cui X."/>
            <person name="Yuan T."/>
            <person name="Jiang B."/>
            <person name="Yang W."/>
            <person name="Lam T.T.-Y."/>
            <person name="Chang Q."/>
            <person name="Ding S."/>
            <person name="Wang X."/>
            <person name="Zhu J."/>
            <person name="Ruan X."/>
            <person name="Zhao L."/>
            <person name="Wei J."/>
            <person name="Que T."/>
            <person name="Du C."/>
            <person name="Cheng J."/>
            <person name="Dai P."/>
            <person name="Han X."/>
            <person name="Huang E."/>
            <person name="Gao Y."/>
            <person name="Liu J."/>
            <person name="Shao H."/>
            <person name="Ye R."/>
            <person name="Li L."/>
            <person name="Wei W."/>
            <person name="Wang X."/>
            <person name="Wang C."/>
            <person name="Huo Q."/>
            <person name="Li W."/>
            <person name="Guo W."/>
            <person name="Chen H."/>
            <person name="Chen S."/>
            <person name="Zhou L."/>
            <person name="Zhou L."/>
            <person name="Ni X."/>
            <person name="Tian J."/>
            <person name="Zhou Y."/>
            <person name="Sheng Y."/>
            <person name="Liu T."/>
            <person name="Pan Y."/>
            <person name="Xia L."/>
            <person name="Li J."/>
            <person name="Zhao F."/>
            <person name="Cao W."/>
        </authorList>
    </citation>
    <scope>NUCLEOTIDE SEQUENCE</scope>
    <source>
        <strain evidence="2">Rsan-2018</strain>
        <tissue evidence="2">Larvae</tissue>
    </source>
</reference>
<dbReference type="InterPro" id="IPR018586">
    <property type="entry name" value="Brinker_DNA-bd"/>
</dbReference>
<dbReference type="VEuPathDB" id="VectorBase:RSAN_040781"/>
<dbReference type="AlphaFoldDB" id="A0A9D4SND9"/>
<proteinExistence type="predicted"/>
<protein>
    <recommendedName>
        <fullName evidence="1">Brinker DNA-binding domain-containing protein</fullName>
    </recommendedName>
</protein>
<evidence type="ECO:0000259" key="1">
    <source>
        <dbReference type="Pfam" id="PF09607"/>
    </source>
</evidence>
<evidence type="ECO:0000313" key="3">
    <source>
        <dbReference type="Proteomes" id="UP000821837"/>
    </source>
</evidence>
<keyword evidence="3" id="KW-1185">Reference proteome</keyword>
<gene>
    <name evidence="2" type="ORF">HPB52_011444</name>
</gene>
<dbReference type="EMBL" id="JABSTV010001255">
    <property type="protein sequence ID" value="KAH7935657.1"/>
    <property type="molecule type" value="Genomic_DNA"/>
</dbReference>
<name>A0A9D4SND9_RHISA</name>
<dbReference type="Proteomes" id="UP000821837">
    <property type="component" value="Unassembled WGS sequence"/>
</dbReference>
<dbReference type="Pfam" id="PF09607">
    <property type="entry name" value="BrkDBD"/>
    <property type="match status" value="1"/>
</dbReference>
<dbReference type="VEuPathDB" id="VectorBase:RSAN_041852"/>
<accession>A0A9D4SND9</accession>
<reference evidence="2" key="1">
    <citation type="journal article" date="2020" name="Cell">
        <title>Large-Scale Comparative Analyses of Tick Genomes Elucidate Their Genetic Diversity and Vector Capacities.</title>
        <authorList>
            <consortium name="Tick Genome and Microbiome Consortium (TIGMIC)"/>
            <person name="Jia N."/>
            <person name="Wang J."/>
            <person name="Shi W."/>
            <person name="Du L."/>
            <person name="Sun Y."/>
            <person name="Zhan W."/>
            <person name="Jiang J.F."/>
            <person name="Wang Q."/>
            <person name="Zhang B."/>
            <person name="Ji P."/>
            <person name="Bell-Sakyi L."/>
            <person name="Cui X.M."/>
            <person name="Yuan T.T."/>
            <person name="Jiang B.G."/>
            <person name="Yang W.F."/>
            <person name="Lam T.T."/>
            <person name="Chang Q.C."/>
            <person name="Ding S.J."/>
            <person name="Wang X.J."/>
            <person name="Zhu J.G."/>
            <person name="Ruan X.D."/>
            <person name="Zhao L."/>
            <person name="Wei J.T."/>
            <person name="Ye R.Z."/>
            <person name="Que T.C."/>
            <person name="Du C.H."/>
            <person name="Zhou Y.H."/>
            <person name="Cheng J.X."/>
            <person name="Dai P.F."/>
            <person name="Guo W.B."/>
            <person name="Han X.H."/>
            <person name="Huang E.J."/>
            <person name="Li L.F."/>
            <person name="Wei W."/>
            <person name="Gao Y.C."/>
            <person name="Liu J.Z."/>
            <person name="Shao H.Z."/>
            <person name="Wang X."/>
            <person name="Wang C.C."/>
            <person name="Yang T.C."/>
            <person name="Huo Q.B."/>
            <person name="Li W."/>
            <person name="Chen H.Y."/>
            <person name="Chen S.E."/>
            <person name="Zhou L.G."/>
            <person name="Ni X.B."/>
            <person name="Tian J.H."/>
            <person name="Sheng Y."/>
            <person name="Liu T."/>
            <person name="Pan Y.S."/>
            <person name="Xia L.Y."/>
            <person name="Li J."/>
            <person name="Zhao F."/>
            <person name="Cao W.C."/>
        </authorList>
    </citation>
    <scope>NUCLEOTIDE SEQUENCE</scope>
    <source>
        <strain evidence="2">Rsan-2018</strain>
    </source>
</reference>
<comment type="caution">
    <text evidence="2">The sequence shown here is derived from an EMBL/GenBank/DDBJ whole genome shotgun (WGS) entry which is preliminary data.</text>
</comment>
<feature type="domain" description="Brinker DNA-binding" evidence="1">
    <location>
        <begin position="6"/>
        <end position="49"/>
    </location>
</feature>